<feature type="transmembrane region" description="Helical" evidence="1">
    <location>
        <begin position="325"/>
        <end position="343"/>
    </location>
</feature>
<feature type="transmembrane region" description="Helical" evidence="1">
    <location>
        <begin position="271"/>
        <end position="292"/>
    </location>
</feature>
<feature type="transmembrane region" description="Helical" evidence="1">
    <location>
        <begin position="486"/>
        <end position="504"/>
    </location>
</feature>
<dbReference type="OrthoDB" id="5422830at2"/>
<feature type="transmembrane region" description="Helical" evidence="1">
    <location>
        <begin position="687"/>
        <end position="706"/>
    </location>
</feature>
<feature type="transmembrane region" description="Helical" evidence="1">
    <location>
        <begin position="540"/>
        <end position="562"/>
    </location>
</feature>
<comment type="caution">
    <text evidence="2">The sequence shown here is derived from an EMBL/GenBank/DDBJ whole genome shotgun (WGS) entry which is preliminary data.</text>
</comment>
<proteinExistence type="predicted"/>
<feature type="transmembrane region" description="Helical" evidence="1">
    <location>
        <begin position="374"/>
        <end position="391"/>
    </location>
</feature>
<sequence>MTGILLLATIILGALLYDTRRRLIRVEGLLAEPLAPAYAGPEEPVQQAHVEAETPPAPDLELDPVAEFVPVAPEPMPFAEEVEPEPASATEVEDKPASSGFGFEDLFGRRLPIWAGGITLIVAAVLMVKYSIDTGLLSPVVRVAMGLLFSGALIGLGELARRRENVVRDARVAQALVGAGVGGLYAAVLAAANLYDLIGSGTAFVGLTAITAFALGLALRFGAPCAVLGLVGGLATPAVVQSQSPSVPLLAGYLAVVIGAITLLSRRQRWVWLGIGALTGGAGWTLLTIAMGDLDSGSTLAMGLLVLLLGLGLPALAVEGRTAPILRGVTGVVGALQLALIIARGEFAPLTWGLYGLLSLAFVWLAGRTPVLRRTVAVPLLTALGLVAVWPTPGAGLFASVVAGITAIYGGYALWRVWREDGSLVEVGLLGAIALGGYVVCFGQFYAGHPGQDLRFALLALAFSAVPMLGAGLGWRNGERGGDARFALLSCCSGVLVALAGLVGLPEWCAPMVIATVAATLLGLSVMAQDQRVAKGALGFLVMAVIALVVTIETTAELARLFEVAAVPHPARAVLRWSLLCAVTAAFAWRNCGTMLRFVLQPVAAVLGYGLVAQIVPAPWLAVVTSAALIALVEAGRRRQVLALEPTWATVAGLLALWALQPIGHWLLAGMMSLGGNPVYVGELPSVGMAIGRLVVPAIAGAFMLWRMPLRLTDIARMGGAALTSGLALIGAHVLYKQLFAIGDYAAFVRLGLAERCLWETVLMAAGTLAWRYLAARRIAIGLVLAGMAHNLVYTVALHDPLWAKQAVGAWPLANLLLPAFGITFLGVSILERIVPEFPSNLRRVGDGLRMALVLLFAFATLRQLFAGSVLVLGNVTELENIGRSVLAIVLAVGFLLWGIRKGLSDWRLTSLVLMLGAAGKVFLIDASGLQGLLRIASFLALGFSLIGIGWLHNRYRN</sequence>
<keyword evidence="3" id="KW-1185">Reference proteome</keyword>
<dbReference type="InterPro" id="IPR014600">
    <property type="entry name" value="UCP035905_mem"/>
</dbReference>
<feature type="transmembrane region" description="Helical" evidence="1">
    <location>
        <begin position="397"/>
        <end position="415"/>
    </location>
</feature>
<feature type="transmembrane region" description="Helical" evidence="1">
    <location>
        <begin position="427"/>
        <end position="448"/>
    </location>
</feature>
<dbReference type="RefSeq" id="WP_146037382.1">
    <property type="nucleotide sequence ID" value="NZ_LYMM01000084.1"/>
</dbReference>
<feature type="transmembrane region" description="Helical" evidence="1">
    <location>
        <begin position="852"/>
        <end position="876"/>
    </location>
</feature>
<feature type="transmembrane region" description="Helical" evidence="1">
    <location>
        <begin position="907"/>
        <end position="927"/>
    </location>
</feature>
<organism evidence="2 3">
    <name type="scientific">Novosphingobium guangzhouense</name>
    <dbReference type="NCBI Taxonomy" id="1850347"/>
    <lineage>
        <taxon>Bacteria</taxon>
        <taxon>Pseudomonadati</taxon>
        <taxon>Pseudomonadota</taxon>
        <taxon>Alphaproteobacteria</taxon>
        <taxon>Sphingomonadales</taxon>
        <taxon>Sphingomonadaceae</taxon>
        <taxon>Novosphingobium</taxon>
    </lineage>
</organism>
<feature type="transmembrane region" description="Helical" evidence="1">
    <location>
        <begin position="933"/>
        <end position="952"/>
    </location>
</feature>
<keyword evidence="1" id="KW-0472">Membrane</keyword>
<dbReference type="AlphaFoldDB" id="A0A2K2FU28"/>
<evidence type="ECO:0000313" key="2">
    <source>
        <dbReference type="EMBL" id="PNU02268.1"/>
    </source>
</evidence>
<dbReference type="PIRSF" id="PIRSF035905">
    <property type="entry name" value="UCP035905_mp"/>
    <property type="match status" value="1"/>
</dbReference>
<feature type="transmembrane region" description="Helical" evidence="1">
    <location>
        <begin position="882"/>
        <end position="900"/>
    </location>
</feature>
<feature type="transmembrane region" description="Helical" evidence="1">
    <location>
        <begin position="349"/>
        <end position="367"/>
    </location>
</feature>
<feature type="transmembrane region" description="Helical" evidence="1">
    <location>
        <begin position="648"/>
        <end position="667"/>
    </location>
</feature>
<feature type="transmembrane region" description="Helical" evidence="1">
    <location>
        <begin position="140"/>
        <end position="160"/>
    </location>
</feature>
<dbReference type="InterPro" id="IPR019286">
    <property type="entry name" value="DUF2339_TM"/>
</dbReference>
<dbReference type="EMBL" id="LYMM01000084">
    <property type="protein sequence ID" value="PNU02268.1"/>
    <property type="molecule type" value="Genomic_DNA"/>
</dbReference>
<evidence type="ECO:0000313" key="3">
    <source>
        <dbReference type="Proteomes" id="UP000236327"/>
    </source>
</evidence>
<keyword evidence="1" id="KW-1133">Transmembrane helix</keyword>
<accession>A0A2K2FU28</accession>
<protein>
    <recommendedName>
        <fullName evidence="4">DUF2339 domain-containing protein</fullName>
    </recommendedName>
</protein>
<feature type="transmembrane region" description="Helical" evidence="1">
    <location>
        <begin position="510"/>
        <end position="528"/>
    </location>
</feature>
<feature type="transmembrane region" description="Helical" evidence="1">
    <location>
        <begin position="809"/>
        <end position="831"/>
    </location>
</feature>
<feature type="transmembrane region" description="Helical" evidence="1">
    <location>
        <begin position="454"/>
        <end position="474"/>
    </location>
</feature>
<name>A0A2K2FU28_9SPHN</name>
<gene>
    <name evidence="2" type="ORF">A8V01_09660</name>
</gene>
<feature type="transmembrane region" description="Helical" evidence="1">
    <location>
        <begin position="247"/>
        <end position="264"/>
    </location>
</feature>
<feature type="transmembrane region" description="Helical" evidence="1">
    <location>
        <begin position="111"/>
        <end position="128"/>
    </location>
</feature>
<dbReference type="Pfam" id="PF10101">
    <property type="entry name" value="DUF2339"/>
    <property type="match status" value="1"/>
</dbReference>
<feature type="transmembrane region" description="Helical" evidence="1">
    <location>
        <begin position="172"/>
        <end position="192"/>
    </location>
</feature>
<keyword evidence="1" id="KW-0812">Transmembrane</keyword>
<dbReference type="PANTHER" id="PTHR38434:SF1">
    <property type="entry name" value="BLL2549 PROTEIN"/>
    <property type="match status" value="1"/>
</dbReference>
<reference evidence="2 3" key="1">
    <citation type="submission" date="2016-05" db="EMBL/GenBank/DDBJ databases">
        <title>Complete genome sequence of Novosphingobium guangzhouense SA925(T).</title>
        <authorList>
            <person name="Sha S."/>
        </authorList>
    </citation>
    <scope>NUCLEOTIDE SEQUENCE [LARGE SCALE GENOMIC DNA]</scope>
    <source>
        <strain evidence="2 3">SA925</strain>
    </source>
</reference>
<evidence type="ECO:0000256" key="1">
    <source>
        <dbReference type="SAM" id="Phobius"/>
    </source>
</evidence>
<dbReference type="PANTHER" id="PTHR38434">
    <property type="entry name" value="BLL2549 PROTEIN"/>
    <property type="match status" value="1"/>
</dbReference>
<dbReference type="Proteomes" id="UP000236327">
    <property type="component" value="Unassembled WGS sequence"/>
</dbReference>
<feature type="transmembrane region" description="Helical" evidence="1">
    <location>
        <begin position="204"/>
        <end position="235"/>
    </location>
</feature>
<feature type="transmembrane region" description="Helical" evidence="1">
    <location>
        <begin position="298"/>
        <end position="318"/>
    </location>
</feature>
<evidence type="ECO:0008006" key="4">
    <source>
        <dbReference type="Google" id="ProtNLM"/>
    </source>
</evidence>
<feature type="transmembrane region" description="Helical" evidence="1">
    <location>
        <begin position="778"/>
        <end position="797"/>
    </location>
</feature>
<feature type="transmembrane region" description="Helical" evidence="1">
    <location>
        <begin position="618"/>
        <end position="636"/>
    </location>
</feature>